<evidence type="ECO:0000256" key="6">
    <source>
        <dbReference type="ARBA" id="ARBA00036916"/>
    </source>
</evidence>
<evidence type="ECO:0000256" key="3">
    <source>
        <dbReference type="ARBA" id="ARBA00022694"/>
    </source>
</evidence>
<evidence type="ECO:0000256" key="4">
    <source>
        <dbReference type="ARBA" id="ARBA00023235"/>
    </source>
</evidence>
<dbReference type="PANTHER" id="PTHR21600:SF91">
    <property type="entry name" value="DUAL-SPECIFICITY RNA PSEUDOURIDINE SYNTHASE RLUA"/>
    <property type="match status" value="1"/>
</dbReference>
<comment type="function">
    <text evidence="9">Responsible for synthesis of pseudouridine from uracil.</text>
</comment>
<dbReference type="PROSITE" id="PS01129">
    <property type="entry name" value="PSI_RLU"/>
    <property type="match status" value="1"/>
</dbReference>
<evidence type="ECO:0000256" key="9">
    <source>
        <dbReference type="RuleBase" id="RU362028"/>
    </source>
</evidence>
<feature type="domain" description="Pseudouridine synthase RsuA/RluA-like" evidence="10">
    <location>
        <begin position="21"/>
        <end position="169"/>
    </location>
</feature>
<dbReference type="EC" id="5.4.99.-" evidence="9"/>
<dbReference type="InterPro" id="IPR006225">
    <property type="entry name" value="PsdUridine_synth_RluC/D"/>
</dbReference>
<keyword evidence="4 9" id="KW-0413">Isomerase</keyword>
<dbReference type="FunFam" id="3.30.2350.10:FF:000005">
    <property type="entry name" value="Pseudouridine synthase"/>
    <property type="match status" value="1"/>
</dbReference>
<comment type="catalytic activity">
    <reaction evidence="9">
        <text>a uridine in RNA = a pseudouridine in RNA</text>
        <dbReference type="Rhea" id="RHEA:48348"/>
        <dbReference type="Rhea" id="RHEA-COMP:12068"/>
        <dbReference type="Rhea" id="RHEA-COMP:12069"/>
        <dbReference type="ChEBI" id="CHEBI:65314"/>
        <dbReference type="ChEBI" id="CHEBI:65315"/>
    </reaction>
</comment>
<organism evidence="11 12">
    <name type="scientific">Candidatus Schmidhempelia bombi str. Bimp</name>
    <dbReference type="NCBI Taxonomy" id="1387197"/>
    <lineage>
        <taxon>Bacteria</taxon>
        <taxon>Pseudomonadati</taxon>
        <taxon>Pseudomonadota</taxon>
        <taxon>Gammaproteobacteria</taxon>
        <taxon>Orbales</taxon>
        <taxon>Orbaceae</taxon>
        <taxon>Candidatus Schmidhempelia</taxon>
    </lineage>
</organism>
<gene>
    <name evidence="11" type="primary">rluA</name>
    <name evidence="11" type="ORF">O970_01435</name>
</gene>
<dbReference type="Proteomes" id="UP000506160">
    <property type="component" value="Unassembled WGS sequence"/>
</dbReference>
<dbReference type="NCBIfam" id="NF007543">
    <property type="entry name" value="PRK10158.1"/>
    <property type="match status" value="1"/>
</dbReference>
<keyword evidence="2" id="KW-0698">rRNA processing</keyword>
<reference evidence="11 12" key="1">
    <citation type="journal article" date="2014" name="Appl. Environ. Microbiol.">
        <title>Genomic features of a bumble bee symbiont reflect its host environment.</title>
        <authorList>
            <person name="Martinson V.G."/>
            <person name="Magoc T."/>
            <person name="Koch H."/>
            <person name="Salzberg S.L."/>
            <person name="Moran N.A."/>
        </authorList>
    </citation>
    <scope>NUCLEOTIDE SEQUENCE [LARGE SCALE GENOMIC DNA]</scope>
    <source>
        <strain evidence="11 12">Bimp</strain>
    </source>
</reference>
<evidence type="ECO:0000256" key="2">
    <source>
        <dbReference type="ARBA" id="ARBA00022552"/>
    </source>
</evidence>
<proteinExistence type="inferred from homology"/>
<evidence type="ECO:0000256" key="1">
    <source>
        <dbReference type="ARBA" id="ARBA00010876"/>
    </source>
</evidence>
<sequence>MLLEYHPSTTPWLIPLYQDEHIIVVNKQSGLLSVPGKAPEHADSIIYRLQRDFTFVESVHRLDMATSGVMVVALTKSAERELKRQFREREPKKYYVAQVFGHIQHDQGRIELPLICDWPNRPKQKVCFETGKSASTDYEVIARYPDNTTRVKLIPFTGRSHQLRVHMQSLGHPILGDKFYAHSEAKAMANRLQLHAQSLTITHPFHGKLMTFTCEPDF</sequence>
<evidence type="ECO:0000256" key="5">
    <source>
        <dbReference type="ARBA" id="ARBA00036184"/>
    </source>
</evidence>
<dbReference type="InterPro" id="IPR020103">
    <property type="entry name" value="PsdUridine_synth_cat_dom_sf"/>
</dbReference>
<dbReference type="RefSeq" id="WP_024495407.1">
    <property type="nucleotide sequence ID" value="NZ_AWGA01000013.1"/>
</dbReference>
<comment type="function">
    <text evidence="7">Dual specificity enzyme that catalyzes the synthesis of pseudouridine from uracil-746 in 23S ribosomal RNA and from uracil-32 in the anticodon stem and loop of transfer RNAs.</text>
</comment>
<evidence type="ECO:0000313" key="12">
    <source>
        <dbReference type="Proteomes" id="UP000506160"/>
    </source>
</evidence>
<dbReference type="Gene3D" id="3.30.2350.10">
    <property type="entry name" value="Pseudouridine synthase"/>
    <property type="match status" value="1"/>
</dbReference>
<dbReference type="GO" id="GO:0160142">
    <property type="term" value="F:23S rRNA pseudouridine(746) synthase activity"/>
    <property type="evidence" value="ECO:0007669"/>
    <property type="project" value="UniProtKB-EC"/>
</dbReference>
<dbReference type="InterPro" id="IPR050188">
    <property type="entry name" value="RluA_PseudoU_synthase"/>
</dbReference>
<dbReference type="AlphaFoldDB" id="A0AB94IEJ9"/>
<dbReference type="GO" id="GO:0000455">
    <property type="term" value="P:enzyme-directed rRNA pseudouridine synthesis"/>
    <property type="evidence" value="ECO:0007669"/>
    <property type="project" value="TreeGrafter"/>
</dbReference>
<comment type="catalytic activity">
    <reaction evidence="6">
        <text>uridine(746) in 23S rRNA = pseudouridine(746) in 23S rRNA</text>
        <dbReference type="Rhea" id="RHEA:42548"/>
        <dbReference type="Rhea" id="RHEA-COMP:10109"/>
        <dbReference type="Rhea" id="RHEA-COMP:10110"/>
        <dbReference type="ChEBI" id="CHEBI:65314"/>
        <dbReference type="ChEBI" id="CHEBI:65315"/>
        <dbReference type="EC" id="5.4.99.29"/>
    </reaction>
</comment>
<evidence type="ECO:0000313" key="11">
    <source>
        <dbReference type="EMBL" id="TEA27917.1"/>
    </source>
</evidence>
<dbReference type="Pfam" id="PF00849">
    <property type="entry name" value="PseudoU_synth_2"/>
    <property type="match status" value="1"/>
</dbReference>
<evidence type="ECO:0000256" key="7">
    <source>
        <dbReference type="ARBA" id="ARBA00037305"/>
    </source>
</evidence>
<protein>
    <recommendedName>
        <fullName evidence="9">Pseudouridine synthase</fullName>
        <ecNumber evidence="9">5.4.99.-</ecNumber>
    </recommendedName>
</protein>
<comment type="catalytic activity">
    <reaction evidence="5">
        <text>uridine(32) in tRNA = pseudouridine(32) in tRNA</text>
        <dbReference type="Rhea" id="RHEA:42544"/>
        <dbReference type="Rhea" id="RHEA-COMP:10107"/>
        <dbReference type="Rhea" id="RHEA-COMP:10108"/>
        <dbReference type="ChEBI" id="CHEBI:65314"/>
        <dbReference type="ChEBI" id="CHEBI:65315"/>
        <dbReference type="EC" id="5.4.99.28"/>
    </reaction>
</comment>
<keyword evidence="3" id="KW-0819">tRNA processing</keyword>
<comment type="similarity">
    <text evidence="1 9">Belongs to the pseudouridine synthase RluA family.</text>
</comment>
<dbReference type="SUPFAM" id="SSF55120">
    <property type="entry name" value="Pseudouridine synthase"/>
    <property type="match status" value="1"/>
</dbReference>
<dbReference type="PANTHER" id="PTHR21600">
    <property type="entry name" value="MITOCHONDRIAL RNA PSEUDOURIDINE SYNTHASE"/>
    <property type="match status" value="1"/>
</dbReference>
<dbReference type="GO" id="GO:0160151">
    <property type="term" value="F:tRNA pseudouridine(32) synthase activity"/>
    <property type="evidence" value="ECO:0007669"/>
    <property type="project" value="UniProtKB-EC"/>
</dbReference>
<evidence type="ECO:0000259" key="10">
    <source>
        <dbReference type="Pfam" id="PF00849"/>
    </source>
</evidence>
<dbReference type="CDD" id="cd02869">
    <property type="entry name" value="PseudoU_synth_RluA_like"/>
    <property type="match status" value="1"/>
</dbReference>
<name>A0AB94IEJ9_9GAMM</name>
<accession>A0AB94IEJ9</accession>
<dbReference type="EMBL" id="AWGA01000013">
    <property type="protein sequence ID" value="TEA27917.1"/>
    <property type="molecule type" value="Genomic_DNA"/>
</dbReference>
<feature type="active site" evidence="8">
    <location>
        <position position="63"/>
    </location>
</feature>
<dbReference type="InterPro" id="IPR006145">
    <property type="entry name" value="PsdUridine_synth_RsuA/RluA"/>
</dbReference>
<dbReference type="GO" id="GO:0008033">
    <property type="term" value="P:tRNA processing"/>
    <property type="evidence" value="ECO:0007669"/>
    <property type="project" value="UniProtKB-KW"/>
</dbReference>
<comment type="caution">
    <text evidence="11">The sequence shown here is derived from an EMBL/GenBank/DDBJ whole genome shotgun (WGS) entry which is preliminary data.</text>
</comment>
<dbReference type="InterPro" id="IPR006224">
    <property type="entry name" value="PsdUridine_synth_RluA-like_CS"/>
</dbReference>
<dbReference type="GO" id="GO:0003723">
    <property type="term" value="F:RNA binding"/>
    <property type="evidence" value="ECO:0007669"/>
    <property type="project" value="InterPro"/>
</dbReference>
<keyword evidence="12" id="KW-1185">Reference proteome</keyword>
<dbReference type="NCBIfam" id="TIGR00005">
    <property type="entry name" value="rluA_subfam"/>
    <property type="match status" value="1"/>
</dbReference>
<evidence type="ECO:0000256" key="8">
    <source>
        <dbReference type="PIRSR" id="PIRSR606225-1"/>
    </source>
</evidence>